<evidence type="ECO:0000313" key="1">
    <source>
        <dbReference type="EMBL" id="AXF40655.1"/>
    </source>
</evidence>
<sequence>MKITYYPHALNVTLISGSEKSGPVTVYLPEWAAHVAVDKDGTITAFSDEPIRRAEDWDNYPGSDYEVIAEVQDVVKRWEDTCITIDQLNYTTTELILLKGDAS</sequence>
<dbReference type="Proteomes" id="UP000255697">
    <property type="component" value="Segment"/>
</dbReference>
<proteinExistence type="predicted"/>
<protein>
    <submittedName>
        <fullName evidence="1">Uncharacterized protein</fullName>
    </submittedName>
</protein>
<name>A0A345AUS2_9CAUD</name>
<organism evidence="1 2">
    <name type="scientific">Acinetobacter phage vB_ApiM_fHyAci03</name>
    <dbReference type="NCBI Taxonomy" id="2269366"/>
    <lineage>
        <taxon>Viruses</taxon>
        <taxon>Duplodnaviria</taxon>
        <taxon>Heunggongvirae</taxon>
        <taxon>Uroviricota</taxon>
        <taxon>Caudoviricetes</taxon>
        <taxon>Pantevenvirales</taxon>
        <taxon>Straboviridae</taxon>
        <taxon>Twarogvirinae</taxon>
        <taxon>Lazarusvirus</taxon>
        <taxon>Lazarusvirus fhyacithree</taxon>
    </lineage>
</organism>
<keyword evidence="2" id="KW-1185">Reference proteome</keyword>
<reference evidence="2" key="1">
    <citation type="submission" date="2018-06" db="EMBL/GenBank/DDBJ databases">
        <title>Whole genome analysis of phage vB_ApiM_fHyAci03 infecting Acinetobacter pittii.</title>
        <authorList>
            <person name="Kiljunen S."/>
            <person name="Wicklund A."/>
            <person name="Skurnik M."/>
        </authorList>
    </citation>
    <scope>NUCLEOTIDE SEQUENCE [LARGE SCALE GENOMIC DNA]</scope>
</reference>
<dbReference type="EMBL" id="MH460829">
    <property type="protein sequence ID" value="AXF40655.1"/>
    <property type="molecule type" value="Genomic_DNA"/>
</dbReference>
<gene>
    <name evidence="1" type="ORF">Ac3_086</name>
</gene>
<evidence type="ECO:0000313" key="2">
    <source>
        <dbReference type="Proteomes" id="UP000255697"/>
    </source>
</evidence>
<accession>A0A345AUS2</accession>